<dbReference type="VEuPathDB" id="VectorBase:HLOH_062808"/>
<dbReference type="OMA" id="NFRIARP"/>
<dbReference type="Proteomes" id="UP000821853">
    <property type="component" value="Chromosome 10"/>
</dbReference>
<evidence type="ECO:0000313" key="3">
    <source>
        <dbReference type="EMBL" id="KAH9364525.1"/>
    </source>
</evidence>
<dbReference type="OrthoDB" id="6284251at2759"/>
<dbReference type="AlphaFoldDB" id="A0A9J6FNB5"/>
<evidence type="ECO:0000256" key="2">
    <source>
        <dbReference type="SAM" id="MobiDB-lite"/>
    </source>
</evidence>
<evidence type="ECO:0000256" key="1">
    <source>
        <dbReference type="SAM" id="Coils"/>
    </source>
</evidence>
<keyword evidence="4" id="KW-1185">Reference proteome</keyword>
<reference evidence="3 4" key="1">
    <citation type="journal article" date="2020" name="Cell">
        <title>Large-Scale Comparative Analyses of Tick Genomes Elucidate Their Genetic Diversity and Vector Capacities.</title>
        <authorList>
            <consortium name="Tick Genome and Microbiome Consortium (TIGMIC)"/>
            <person name="Jia N."/>
            <person name="Wang J."/>
            <person name="Shi W."/>
            <person name="Du L."/>
            <person name="Sun Y."/>
            <person name="Zhan W."/>
            <person name="Jiang J.F."/>
            <person name="Wang Q."/>
            <person name="Zhang B."/>
            <person name="Ji P."/>
            <person name="Bell-Sakyi L."/>
            <person name="Cui X.M."/>
            <person name="Yuan T.T."/>
            <person name="Jiang B.G."/>
            <person name="Yang W.F."/>
            <person name="Lam T.T."/>
            <person name="Chang Q.C."/>
            <person name="Ding S.J."/>
            <person name="Wang X.J."/>
            <person name="Zhu J.G."/>
            <person name="Ruan X.D."/>
            <person name="Zhao L."/>
            <person name="Wei J.T."/>
            <person name="Ye R.Z."/>
            <person name="Que T.C."/>
            <person name="Du C.H."/>
            <person name="Zhou Y.H."/>
            <person name="Cheng J.X."/>
            <person name="Dai P.F."/>
            <person name="Guo W.B."/>
            <person name="Han X.H."/>
            <person name="Huang E.J."/>
            <person name="Li L.F."/>
            <person name="Wei W."/>
            <person name="Gao Y.C."/>
            <person name="Liu J.Z."/>
            <person name="Shao H.Z."/>
            <person name="Wang X."/>
            <person name="Wang C.C."/>
            <person name="Yang T.C."/>
            <person name="Huo Q.B."/>
            <person name="Li W."/>
            <person name="Chen H.Y."/>
            <person name="Chen S.E."/>
            <person name="Zhou L.G."/>
            <person name="Ni X.B."/>
            <person name="Tian J.H."/>
            <person name="Sheng Y."/>
            <person name="Liu T."/>
            <person name="Pan Y.S."/>
            <person name="Xia L.Y."/>
            <person name="Li J."/>
            <person name="Zhao F."/>
            <person name="Cao W.C."/>
        </authorList>
    </citation>
    <scope>NUCLEOTIDE SEQUENCE [LARGE SCALE GENOMIC DNA]</scope>
    <source>
        <strain evidence="3">HaeL-2018</strain>
    </source>
</reference>
<sequence>MAALTADRLVNMLDQVELRVEMLREHASALEKERKVLTDTLNAVANSQELASLPTDRREEMGLTVERLQLRVKAVEVSVSTPRSSEQEAALDQVEQFLTTLVLSMTTDPDRARAVCRSYLCACSTEASGPADQRFQAAILGMHGRRPEEGEAAPRDHPVRAAAKPATRKLGGAADMQAVAQTWAQAVKPTANGKTSAR</sequence>
<dbReference type="InterPro" id="IPR037689">
    <property type="entry name" value="BAG2"/>
</dbReference>
<keyword evidence="1" id="KW-0175">Coiled coil</keyword>
<feature type="region of interest" description="Disordered" evidence="2">
    <location>
        <begin position="147"/>
        <end position="171"/>
    </location>
</feature>
<gene>
    <name evidence="3" type="ORF">HPB48_020954</name>
</gene>
<dbReference type="Gene3D" id="1.20.58.890">
    <property type="match status" value="1"/>
</dbReference>
<evidence type="ECO:0000313" key="4">
    <source>
        <dbReference type="Proteomes" id="UP000821853"/>
    </source>
</evidence>
<dbReference type="GO" id="GO:0000774">
    <property type="term" value="F:adenyl-nucleotide exchange factor activity"/>
    <property type="evidence" value="ECO:0007669"/>
    <property type="project" value="InterPro"/>
</dbReference>
<dbReference type="PANTHER" id="PTHR12334">
    <property type="entry name" value="BAG FAMILY MOLECULAR CHAPERONE REGULATOR 2"/>
    <property type="match status" value="1"/>
</dbReference>
<dbReference type="GO" id="GO:0050821">
    <property type="term" value="P:protein stabilization"/>
    <property type="evidence" value="ECO:0007669"/>
    <property type="project" value="TreeGrafter"/>
</dbReference>
<comment type="caution">
    <text evidence="3">The sequence shown here is derived from an EMBL/GenBank/DDBJ whole genome shotgun (WGS) entry which is preliminary data.</text>
</comment>
<feature type="coiled-coil region" evidence="1">
    <location>
        <begin position="6"/>
        <end position="40"/>
    </location>
</feature>
<accession>A0A9J6FNB5</accession>
<protein>
    <submittedName>
        <fullName evidence="3">Uncharacterized protein</fullName>
    </submittedName>
</protein>
<dbReference type="PANTHER" id="PTHR12334:SF6">
    <property type="entry name" value="BAG FAMILY MOLECULAR CHAPERONE REGULATOR 2"/>
    <property type="match status" value="1"/>
</dbReference>
<organism evidence="3 4">
    <name type="scientific">Haemaphysalis longicornis</name>
    <name type="common">Bush tick</name>
    <dbReference type="NCBI Taxonomy" id="44386"/>
    <lineage>
        <taxon>Eukaryota</taxon>
        <taxon>Metazoa</taxon>
        <taxon>Ecdysozoa</taxon>
        <taxon>Arthropoda</taxon>
        <taxon>Chelicerata</taxon>
        <taxon>Arachnida</taxon>
        <taxon>Acari</taxon>
        <taxon>Parasitiformes</taxon>
        <taxon>Ixodida</taxon>
        <taxon>Ixodoidea</taxon>
        <taxon>Ixodidae</taxon>
        <taxon>Haemaphysalinae</taxon>
        <taxon>Haemaphysalis</taxon>
    </lineage>
</organism>
<dbReference type="GO" id="GO:0051087">
    <property type="term" value="F:protein-folding chaperone binding"/>
    <property type="evidence" value="ECO:0007669"/>
    <property type="project" value="InterPro"/>
</dbReference>
<name>A0A9J6FNB5_HAELO</name>
<dbReference type="EMBL" id="JABSTR010000002">
    <property type="protein sequence ID" value="KAH9364525.1"/>
    <property type="molecule type" value="Genomic_DNA"/>
</dbReference>
<proteinExistence type="predicted"/>
<feature type="compositionally biased region" description="Basic and acidic residues" evidence="2">
    <location>
        <begin position="147"/>
        <end position="159"/>
    </location>
</feature>